<dbReference type="HOGENOM" id="CLU_3134162_0_0_9"/>
<reference evidence="1 2" key="2">
    <citation type="submission" date="2009-02" db="EMBL/GenBank/DDBJ databases">
        <title>Draft genome sequence of Clostridium methylpentosum (DSM 5476).</title>
        <authorList>
            <person name="Sudarsanam P."/>
            <person name="Ley R."/>
            <person name="Guruge J."/>
            <person name="Turnbaugh P.J."/>
            <person name="Mahowald M."/>
            <person name="Liep D."/>
            <person name="Gordon J."/>
        </authorList>
    </citation>
    <scope>NUCLEOTIDE SEQUENCE [LARGE SCALE GENOMIC DNA]</scope>
    <source>
        <strain evidence="1 2">DSM 5476</strain>
    </source>
</reference>
<proteinExistence type="predicted"/>
<dbReference type="AlphaFoldDB" id="C0EEX0"/>
<evidence type="ECO:0000313" key="1">
    <source>
        <dbReference type="EMBL" id="EEG29980.1"/>
    </source>
</evidence>
<gene>
    <name evidence="1" type="ORF">CLOSTMETH_02409</name>
</gene>
<dbReference type="Proteomes" id="UP000003340">
    <property type="component" value="Unassembled WGS sequence"/>
</dbReference>
<keyword evidence="2" id="KW-1185">Reference proteome</keyword>
<organism evidence="1 2">
    <name type="scientific">[Clostridium] methylpentosum DSM 5476</name>
    <dbReference type="NCBI Taxonomy" id="537013"/>
    <lineage>
        <taxon>Bacteria</taxon>
        <taxon>Bacillati</taxon>
        <taxon>Bacillota</taxon>
        <taxon>Clostridia</taxon>
        <taxon>Eubacteriales</taxon>
        <taxon>Oscillospiraceae</taxon>
        <taxon>Oscillospiraceae incertae sedis</taxon>
    </lineage>
</organism>
<dbReference type="EMBL" id="ACEC01000079">
    <property type="protein sequence ID" value="EEG29980.1"/>
    <property type="molecule type" value="Genomic_DNA"/>
</dbReference>
<sequence>MLQRLQKRLKSSNRLIYSFLHYTIPVCKNQVQFLNCVFLFGAFRFRAAT</sequence>
<name>C0EEX0_9FIRM</name>
<protein>
    <submittedName>
        <fullName evidence="1">Uncharacterized protein</fullName>
    </submittedName>
</protein>
<comment type="caution">
    <text evidence="1">The sequence shown here is derived from an EMBL/GenBank/DDBJ whole genome shotgun (WGS) entry which is preliminary data.</text>
</comment>
<reference evidence="1 2" key="1">
    <citation type="submission" date="2009-01" db="EMBL/GenBank/DDBJ databases">
        <authorList>
            <person name="Fulton L."/>
            <person name="Clifton S."/>
            <person name="Fulton B."/>
            <person name="Xu J."/>
            <person name="Minx P."/>
            <person name="Pepin K.H."/>
            <person name="Johnson M."/>
            <person name="Bhonagiri V."/>
            <person name="Nash W.E."/>
            <person name="Mardis E.R."/>
            <person name="Wilson R.K."/>
        </authorList>
    </citation>
    <scope>NUCLEOTIDE SEQUENCE [LARGE SCALE GENOMIC DNA]</scope>
    <source>
        <strain evidence="1 2">DSM 5476</strain>
    </source>
</reference>
<accession>C0EEX0</accession>
<evidence type="ECO:0000313" key="2">
    <source>
        <dbReference type="Proteomes" id="UP000003340"/>
    </source>
</evidence>